<dbReference type="GO" id="GO:0005886">
    <property type="term" value="C:plasma membrane"/>
    <property type="evidence" value="ECO:0007669"/>
    <property type="project" value="UniProtKB-SubCell"/>
</dbReference>
<evidence type="ECO:0000256" key="2">
    <source>
        <dbReference type="ARBA" id="ARBA00022475"/>
    </source>
</evidence>
<reference evidence="10" key="1">
    <citation type="submission" date="2015-01" db="EMBL/GenBank/DDBJ databases">
        <authorList>
            <person name="Aslett A.Martin."/>
            <person name="De Silva Nishadi"/>
        </authorList>
    </citation>
    <scope>NUCLEOTIDE SEQUENCE [LARGE SCALE GENOMIC DNA]</scope>
    <source>
        <strain evidence="10">UMC4404</strain>
    </source>
</reference>
<feature type="domain" description="ABC3 transporter permease C-terminal" evidence="8">
    <location>
        <begin position="719"/>
        <end position="841"/>
    </location>
</feature>
<dbReference type="InterPro" id="IPR050250">
    <property type="entry name" value="Macrolide_Exporter_MacB"/>
</dbReference>
<dbReference type="PANTHER" id="PTHR30572">
    <property type="entry name" value="MEMBRANE COMPONENT OF TRANSPORTER-RELATED"/>
    <property type="match status" value="1"/>
</dbReference>
<feature type="transmembrane region" description="Helical" evidence="7">
    <location>
        <begin position="433"/>
        <end position="450"/>
    </location>
</feature>
<dbReference type="AlphaFoldDB" id="A0A9P1P9E3"/>
<evidence type="ECO:0000259" key="8">
    <source>
        <dbReference type="Pfam" id="PF02687"/>
    </source>
</evidence>
<evidence type="ECO:0000256" key="4">
    <source>
        <dbReference type="ARBA" id="ARBA00022989"/>
    </source>
</evidence>
<evidence type="ECO:0000256" key="6">
    <source>
        <dbReference type="ARBA" id="ARBA00038076"/>
    </source>
</evidence>
<protein>
    <submittedName>
        <fullName evidence="9">ABC transporter permease</fullName>
    </submittedName>
</protein>
<evidence type="ECO:0000256" key="5">
    <source>
        <dbReference type="ARBA" id="ARBA00023136"/>
    </source>
</evidence>
<keyword evidence="5 7" id="KW-0472">Membrane</keyword>
<comment type="similarity">
    <text evidence="6">Belongs to the ABC-4 integral membrane protein family.</text>
</comment>
<keyword evidence="4 7" id="KW-1133">Transmembrane helix</keyword>
<dbReference type="GO" id="GO:0022857">
    <property type="term" value="F:transmembrane transporter activity"/>
    <property type="evidence" value="ECO:0007669"/>
    <property type="project" value="TreeGrafter"/>
</dbReference>
<feature type="transmembrane region" description="Helical" evidence="7">
    <location>
        <begin position="357"/>
        <end position="383"/>
    </location>
</feature>
<gene>
    <name evidence="9" type="ORF">UMC4404_11331</name>
</gene>
<dbReference type="Proteomes" id="UP000049685">
    <property type="component" value="Unassembled WGS sequence"/>
</dbReference>
<feature type="transmembrane region" description="Helical" evidence="7">
    <location>
        <begin position="312"/>
        <end position="337"/>
    </location>
</feature>
<feature type="transmembrane region" description="Helical" evidence="7">
    <location>
        <begin position="270"/>
        <end position="292"/>
    </location>
</feature>
<dbReference type="RefSeq" id="WP_057558296.1">
    <property type="nucleotide sequence ID" value="NZ_CDNY01000003.1"/>
</dbReference>
<comment type="subcellular location">
    <subcellularLocation>
        <location evidence="1">Cell membrane</location>
        <topology evidence="1">Multi-pass membrane protein</topology>
    </subcellularLocation>
</comment>
<organism evidence="9 10">
    <name type="scientific">Paraclostridium sordellii</name>
    <name type="common">Clostridium sordellii</name>
    <dbReference type="NCBI Taxonomy" id="1505"/>
    <lineage>
        <taxon>Bacteria</taxon>
        <taxon>Bacillati</taxon>
        <taxon>Bacillota</taxon>
        <taxon>Clostridia</taxon>
        <taxon>Peptostreptococcales</taxon>
        <taxon>Peptostreptococcaceae</taxon>
        <taxon>Paraclostridium</taxon>
    </lineage>
</organism>
<dbReference type="Pfam" id="PF02687">
    <property type="entry name" value="FtsX"/>
    <property type="match status" value="2"/>
</dbReference>
<keyword evidence="2" id="KW-1003">Cell membrane</keyword>
<feature type="transmembrane region" description="Helical" evidence="7">
    <location>
        <begin position="762"/>
        <end position="784"/>
    </location>
</feature>
<dbReference type="InterPro" id="IPR003838">
    <property type="entry name" value="ABC3_permease_C"/>
</dbReference>
<evidence type="ECO:0000313" key="10">
    <source>
        <dbReference type="Proteomes" id="UP000049685"/>
    </source>
</evidence>
<evidence type="ECO:0000256" key="1">
    <source>
        <dbReference type="ARBA" id="ARBA00004651"/>
    </source>
</evidence>
<comment type="caution">
    <text evidence="9">The sequence shown here is derived from an EMBL/GenBank/DDBJ whole genome shotgun (WGS) entry which is preliminary data.</text>
</comment>
<keyword evidence="3 7" id="KW-0812">Transmembrane</keyword>
<feature type="transmembrane region" description="Helical" evidence="7">
    <location>
        <begin position="815"/>
        <end position="832"/>
    </location>
</feature>
<proteinExistence type="inferred from homology"/>
<feature type="transmembrane region" description="Helical" evidence="7">
    <location>
        <begin position="720"/>
        <end position="741"/>
    </location>
</feature>
<dbReference type="PANTHER" id="PTHR30572:SF4">
    <property type="entry name" value="ABC TRANSPORTER PERMEASE YTRF"/>
    <property type="match status" value="1"/>
</dbReference>
<sequence length="850" mass="96475">MGIYLKLSIAYLRKNKLRTLLLILAVALGVALIFGTSTIRESKSKNDLNAVNKLYGGYHVEFNDLNHEEVGKLKNDKDVLKTSTVQNLGNVLDKKGNSFQLKSVDENYVKGKLNKLINGRLPKNNDEIVLEKKALKAMGIPEKLNSTIDLKIKKKYKDSQGDENVYTEDKKFKLVGIIEKPQKFYDMNLTLEAFTYKNEENNSIIPEDIISYDSILTLKSGWRNINGQIKTITKRNDLGKNSYTPNITLMQNTMEIEERGYGPQVIKNQILIVITSAILIFNIFNITLNETIKETGLLRLIGSSKRNVRGMIIYQGLIVMALGITIGLVFGLIYSYIGISKYNFSLYQEALIKPSLYISQAIIMTSIIAGIISVLASCIIPIIKVSNISIIESTKTTDKMKKHRKFYKLSKTLNNIFGFYGYMGIKNIGRNKTRAVISILSIALGGYVYLTTFSSMQFEVNNKIEDIYNKYDITMQFIPSTSDMDNLEYIGSDIDKIKNIDGVKNVESMQIVSGLFDFKKKEVNKEFPKYFGVKEQDNMEAEFTLRLYDNNDLNKNIKDFIQDGSLEDIGKVTNGYPNVAVYNYFYDIVTDHTYKDVYKNLKVGDIIPVKVQTTENGETIYKENKVRVCATLTPNWMSNGDGGNSIEIITDKNHAIALTGKDKYTKLGINLKDSYDEKANKEIEKISNNIHLSRFDSRFNFRQRGIDSSREYYKSQISTIALVLVIAGINIFCTIRTNLLMRKKEISTLRAIGLSIKNMKKMVLYEALTYSIISFAIALIPSIINLVKFVNWNNNAYTNFGIKHFMNFTFPVKESIVFFVLSVIVCLIAVATSSRDLKKMSIVEGMKDND</sequence>
<evidence type="ECO:0000256" key="7">
    <source>
        <dbReference type="SAM" id="Phobius"/>
    </source>
</evidence>
<evidence type="ECO:0000256" key="3">
    <source>
        <dbReference type="ARBA" id="ARBA00022692"/>
    </source>
</evidence>
<feature type="domain" description="ABC3 transporter permease C-terminal" evidence="8">
    <location>
        <begin position="270"/>
        <end position="390"/>
    </location>
</feature>
<name>A0A9P1P9E3_PARSO</name>
<dbReference type="EMBL" id="CDNY01000003">
    <property type="protein sequence ID" value="CEO33153.1"/>
    <property type="molecule type" value="Genomic_DNA"/>
</dbReference>
<accession>A0A9P1P9E3</accession>
<evidence type="ECO:0000313" key="9">
    <source>
        <dbReference type="EMBL" id="CEO33153.1"/>
    </source>
</evidence>